<feature type="transmembrane region" description="Helical" evidence="2">
    <location>
        <begin position="122"/>
        <end position="142"/>
    </location>
</feature>
<dbReference type="AlphaFoldDB" id="A0A8H7DTU1"/>
<reference evidence="3" key="1">
    <citation type="submission" date="2019-07" db="EMBL/GenBank/DDBJ databases">
        <authorList>
            <person name="Palmer J.M."/>
        </authorList>
    </citation>
    <scope>NUCLEOTIDE SEQUENCE</scope>
    <source>
        <strain evidence="3">PC9</strain>
    </source>
</reference>
<keyword evidence="2" id="KW-0812">Transmembrane</keyword>
<feature type="compositionally biased region" description="Polar residues" evidence="1">
    <location>
        <begin position="241"/>
        <end position="256"/>
    </location>
</feature>
<dbReference type="RefSeq" id="XP_036634418.1">
    <property type="nucleotide sequence ID" value="XM_036772945.1"/>
</dbReference>
<proteinExistence type="predicted"/>
<feature type="transmembrane region" description="Helical" evidence="2">
    <location>
        <begin position="47"/>
        <end position="65"/>
    </location>
</feature>
<dbReference type="GeneID" id="59373170"/>
<evidence type="ECO:0000313" key="3">
    <source>
        <dbReference type="EMBL" id="KAF7436519.1"/>
    </source>
</evidence>
<feature type="transmembrane region" description="Helical" evidence="2">
    <location>
        <begin position="174"/>
        <end position="195"/>
    </location>
</feature>
<gene>
    <name evidence="3" type="ORF">PC9H_003352</name>
</gene>
<keyword evidence="2" id="KW-0472">Membrane</keyword>
<sequence>MVANDCTVAFTSNPDISGVGVRISFYLQTFLLVILVDRSWEDAPSALYTLIATSGGLQVAALVQAKVGKLSLLQALQVSNLVWLANFGTFVALASYSRQKAKSNKRDPDAAKRRGKFLDYHVKYVAMLQTLMSMALTLYMWLTAKTFGPDAQCSGLLRYVFFVIRAPALGSGRLAGITISVLLAAVYICVTAHELHSSYLKRNQRRQRGNSPAVRNSTTASVVYHLPTVARPTHLRAAFNSSTDRLPQDTRTSSPESIKRATRRRSKKRRWSSDLDPMFVGIMIFYATVLVYSVVSTELMVAFNPSDDDVIKEWGFGQILAIIVVIPSAISVANALAEHGFRRLSKPKRACGPEAQVTT</sequence>
<evidence type="ECO:0000313" key="4">
    <source>
        <dbReference type="Proteomes" id="UP000623687"/>
    </source>
</evidence>
<dbReference type="Proteomes" id="UP000623687">
    <property type="component" value="Unassembled WGS sequence"/>
</dbReference>
<organism evidence="3 4">
    <name type="scientific">Pleurotus ostreatus</name>
    <name type="common">Oyster mushroom</name>
    <name type="synonym">White-rot fungus</name>
    <dbReference type="NCBI Taxonomy" id="5322"/>
    <lineage>
        <taxon>Eukaryota</taxon>
        <taxon>Fungi</taxon>
        <taxon>Dikarya</taxon>
        <taxon>Basidiomycota</taxon>
        <taxon>Agaricomycotina</taxon>
        <taxon>Agaricomycetes</taxon>
        <taxon>Agaricomycetidae</taxon>
        <taxon>Agaricales</taxon>
        <taxon>Pleurotineae</taxon>
        <taxon>Pleurotaceae</taxon>
        <taxon>Pleurotus</taxon>
    </lineage>
</organism>
<feature type="transmembrane region" description="Helical" evidence="2">
    <location>
        <begin position="315"/>
        <end position="337"/>
    </location>
</feature>
<evidence type="ECO:0000256" key="1">
    <source>
        <dbReference type="SAM" id="MobiDB-lite"/>
    </source>
</evidence>
<name>A0A8H7DTU1_PLEOS</name>
<dbReference type="VEuPathDB" id="FungiDB:PC9H_003352"/>
<dbReference type="EMBL" id="JACETU010000002">
    <property type="protein sequence ID" value="KAF7436519.1"/>
    <property type="molecule type" value="Genomic_DNA"/>
</dbReference>
<comment type="caution">
    <text evidence="3">The sequence shown here is derived from an EMBL/GenBank/DDBJ whole genome shotgun (WGS) entry which is preliminary data.</text>
</comment>
<keyword evidence="4" id="KW-1185">Reference proteome</keyword>
<keyword evidence="2" id="KW-1133">Transmembrane helix</keyword>
<feature type="transmembrane region" description="Helical" evidence="2">
    <location>
        <begin position="77"/>
        <end position="96"/>
    </location>
</feature>
<dbReference type="OrthoDB" id="5427664at2759"/>
<accession>A0A8H7DTU1</accession>
<feature type="transmembrane region" description="Helical" evidence="2">
    <location>
        <begin position="275"/>
        <end position="295"/>
    </location>
</feature>
<protein>
    <submittedName>
        <fullName evidence="3">Uncharacterized protein</fullName>
    </submittedName>
</protein>
<evidence type="ECO:0000256" key="2">
    <source>
        <dbReference type="SAM" id="Phobius"/>
    </source>
</evidence>
<feature type="region of interest" description="Disordered" evidence="1">
    <location>
        <begin position="241"/>
        <end position="267"/>
    </location>
</feature>
<feature type="transmembrane region" description="Helical" evidence="2">
    <location>
        <begin position="16"/>
        <end position="35"/>
    </location>
</feature>